<evidence type="ECO:0000259" key="2">
    <source>
        <dbReference type="PROSITE" id="PS51019"/>
    </source>
</evidence>
<accession>K7EFZ3</accession>
<dbReference type="HOGENOM" id="CLU_091827_3_0_1"/>
<reference evidence="3 4" key="1">
    <citation type="journal article" date="2008" name="Nature">
        <title>Genome analysis of the platypus reveals unique signatures of evolution.</title>
        <authorList>
            <person name="Warren W.C."/>
            <person name="Hillier L.W."/>
            <person name="Marshall Graves J.A."/>
            <person name="Birney E."/>
            <person name="Ponting C.P."/>
            <person name="Grutzner F."/>
            <person name="Belov K."/>
            <person name="Miller W."/>
            <person name="Clarke L."/>
            <person name="Chinwalla A.T."/>
            <person name="Yang S.P."/>
            <person name="Heger A."/>
            <person name="Locke D.P."/>
            <person name="Miethke P."/>
            <person name="Waters P.D."/>
            <person name="Veyrunes F."/>
            <person name="Fulton L."/>
            <person name="Fulton B."/>
            <person name="Graves T."/>
            <person name="Wallis J."/>
            <person name="Puente X.S."/>
            <person name="Lopez-Otin C."/>
            <person name="Ordonez G.R."/>
            <person name="Eichler E.E."/>
            <person name="Chen L."/>
            <person name="Cheng Z."/>
            <person name="Deakin J.E."/>
            <person name="Alsop A."/>
            <person name="Thompson K."/>
            <person name="Kirby P."/>
            <person name="Papenfuss A.T."/>
            <person name="Wakefield M.J."/>
            <person name="Olender T."/>
            <person name="Lancet D."/>
            <person name="Huttley G.A."/>
            <person name="Smit A.F."/>
            <person name="Pask A."/>
            <person name="Temple-Smith P."/>
            <person name="Batzer M.A."/>
            <person name="Walker J.A."/>
            <person name="Konkel M.K."/>
            <person name="Harris R.S."/>
            <person name="Whittington C.M."/>
            <person name="Wong E.S."/>
            <person name="Gemmell N.J."/>
            <person name="Buschiazzo E."/>
            <person name="Vargas Jentzsch I.M."/>
            <person name="Merkel A."/>
            <person name="Schmitz J."/>
            <person name="Zemann A."/>
            <person name="Churakov G."/>
            <person name="Kriegs J.O."/>
            <person name="Brosius J."/>
            <person name="Murchison E.P."/>
            <person name="Sachidanandam R."/>
            <person name="Smith C."/>
            <person name="Hannon G.J."/>
            <person name="Tsend-Ayush E."/>
            <person name="McMillan D."/>
            <person name="Attenborough R."/>
            <person name="Rens W."/>
            <person name="Ferguson-Smith M."/>
            <person name="Lefevre C.M."/>
            <person name="Sharp J.A."/>
            <person name="Nicholas K.R."/>
            <person name="Ray D.A."/>
            <person name="Kube M."/>
            <person name="Reinhardt R."/>
            <person name="Pringle T.H."/>
            <person name="Taylor J."/>
            <person name="Jones R.C."/>
            <person name="Nixon B."/>
            <person name="Dacheux J.L."/>
            <person name="Niwa H."/>
            <person name="Sekita Y."/>
            <person name="Huang X."/>
            <person name="Stark A."/>
            <person name="Kheradpour P."/>
            <person name="Kellis M."/>
            <person name="Flicek P."/>
            <person name="Chen Y."/>
            <person name="Webber C."/>
            <person name="Hardison R."/>
            <person name="Nelson J."/>
            <person name="Hallsworth-Pepin K."/>
            <person name="Delehaunty K."/>
            <person name="Markovic C."/>
            <person name="Minx P."/>
            <person name="Feng Y."/>
            <person name="Kremitzki C."/>
            <person name="Mitreva M."/>
            <person name="Glasscock J."/>
            <person name="Wylie T."/>
            <person name="Wohldmann P."/>
            <person name="Thiru P."/>
            <person name="Nhan M.N."/>
            <person name="Pohl C.S."/>
            <person name="Smith S.M."/>
            <person name="Hou S."/>
            <person name="Nefedov M."/>
            <person name="de Jong P.J."/>
            <person name="Renfree M.B."/>
            <person name="Mardis E.R."/>
            <person name="Wilson R.K."/>
        </authorList>
    </citation>
    <scope>NUCLEOTIDE SEQUENCE [LARGE SCALE GENOMIC DNA]</scope>
    <source>
        <strain evidence="3 4">Glennie</strain>
    </source>
</reference>
<keyword evidence="1" id="KW-0732">Signal</keyword>
<dbReference type="InterPro" id="IPR042307">
    <property type="entry name" value="Reeler_sf"/>
</dbReference>
<feature type="signal peptide" evidence="1">
    <location>
        <begin position="1"/>
        <end position="25"/>
    </location>
</feature>
<protein>
    <recommendedName>
        <fullName evidence="2">Reelin domain-containing protein</fullName>
    </recommendedName>
</protein>
<feature type="domain" description="Reelin" evidence="2">
    <location>
        <begin position="20"/>
        <end position="184"/>
    </location>
</feature>
<name>K7EFZ3_ORNAN</name>
<gene>
    <name evidence="3" type="primary">LOC103170659</name>
</gene>
<dbReference type="STRING" id="9258.ENSOANP00000032450"/>
<dbReference type="InterPro" id="IPR002861">
    <property type="entry name" value="Reeler_dom"/>
</dbReference>
<dbReference type="CDD" id="cd08544">
    <property type="entry name" value="Reeler"/>
    <property type="match status" value="1"/>
</dbReference>
<proteinExistence type="predicted"/>
<dbReference type="OMA" id="GTRFLEC"/>
<organism evidence="3 4">
    <name type="scientific">Ornithorhynchus anatinus</name>
    <name type="common">Duckbill platypus</name>
    <dbReference type="NCBI Taxonomy" id="9258"/>
    <lineage>
        <taxon>Eukaryota</taxon>
        <taxon>Metazoa</taxon>
        <taxon>Chordata</taxon>
        <taxon>Craniata</taxon>
        <taxon>Vertebrata</taxon>
        <taxon>Euteleostomi</taxon>
        <taxon>Mammalia</taxon>
        <taxon>Monotremata</taxon>
        <taxon>Ornithorhynchidae</taxon>
        <taxon>Ornithorhynchus</taxon>
    </lineage>
</organism>
<dbReference type="GO" id="GO:0016020">
    <property type="term" value="C:membrane"/>
    <property type="evidence" value="ECO:0000318"/>
    <property type="project" value="GO_Central"/>
</dbReference>
<keyword evidence="4" id="KW-1185">Reference proteome</keyword>
<feature type="chain" id="PRO_5028410741" description="Reelin domain-containing protein" evidence="1">
    <location>
        <begin position="26"/>
        <end position="235"/>
    </location>
</feature>
<dbReference type="PANTHER" id="PTHR45828:SF32">
    <property type="entry name" value="SI:DKEY-251I10.2"/>
    <property type="match status" value="1"/>
</dbReference>
<dbReference type="eggNOG" id="ENOG502RZGI">
    <property type="taxonomic scope" value="Eukaryota"/>
</dbReference>
<dbReference type="Pfam" id="PF02014">
    <property type="entry name" value="Reeler"/>
    <property type="match status" value="1"/>
</dbReference>
<dbReference type="Proteomes" id="UP000002279">
    <property type="component" value="Chromosome 6"/>
</dbReference>
<reference evidence="3" key="2">
    <citation type="submission" date="2025-08" db="UniProtKB">
        <authorList>
            <consortium name="Ensembl"/>
        </authorList>
    </citation>
    <scope>IDENTIFICATION</scope>
    <source>
        <strain evidence="3">Glennie</strain>
    </source>
</reference>
<dbReference type="PROSITE" id="PS51019">
    <property type="entry name" value="REELIN"/>
    <property type="match status" value="1"/>
</dbReference>
<reference evidence="3" key="3">
    <citation type="submission" date="2025-09" db="UniProtKB">
        <authorList>
            <consortium name="Ensembl"/>
        </authorList>
    </citation>
    <scope>IDENTIFICATION</scope>
    <source>
        <strain evidence="3">Glennie</strain>
    </source>
</reference>
<evidence type="ECO:0000313" key="4">
    <source>
        <dbReference type="Proteomes" id="UP000002279"/>
    </source>
</evidence>
<dbReference type="InParanoid" id="K7EFZ3"/>
<evidence type="ECO:0000313" key="3">
    <source>
        <dbReference type="Ensembl" id="ENSOANP00000032450.2"/>
    </source>
</evidence>
<dbReference type="PANTHER" id="PTHR45828">
    <property type="entry name" value="CYTOCHROME B561/FERRIC REDUCTASE TRANSMEMBRANE"/>
    <property type="match status" value="1"/>
</dbReference>
<dbReference type="GeneTree" id="ENSGT00940000165599"/>
<dbReference type="Gene3D" id="2.60.40.4060">
    <property type="entry name" value="Reeler domain"/>
    <property type="match status" value="1"/>
</dbReference>
<sequence length="235" mass="25974">MVLGGSWRFLVWTALGTWIVPRAAALGTGAPLSTCEDMQPVHNNTLPQSTPSPFRIEFLETFYTPGKSIHVKIVGPWYKGLLLLAQAENSSTALGTWQDPPPGTRFLECSENSHGAITHSNTELKTSSTTYSWLYTGSECPANVTFVATVAQRRSIYWLRIKSRYLPKGVYIIQSVTYFFLILPMRAEKGGLPVSTGPNPVITKGKTKWCFSLKRSLSSFGRIGKHIIKASYGLV</sequence>
<dbReference type="AlphaFoldDB" id="K7EFZ3"/>
<dbReference type="InterPro" id="IPR051237">
    <property type="entry name" value="Ferric-chelate_Red/DefProt"/>
</dbReference>
<dbReference type="Bgee" id="ENSOANG00000029775">
    <property type="expression patterns" value="Expressed in testis and 2 other cell types or tissues"/>
</dbReference>
<dbReference type="Ensembl" id="ENSOANT00000041699.2">
    <property type="protein sequence ID" value="ENSOANP00000032450.2"/>
    <property type="gene ID" value="ENSOANG00000029775.2"/>
</dbReference>
<evidence type="ECO:0000256" key="1">
    <source>
        <dbReference type="SAM" id="SignalP"/>
    </source>
</evidence>